<reference evidence="1" key="2">
    <citation type="submission" date="2018-03" db="EMBL/GenBank/DDBJ databases">
        <title>The Triticum urartu genome reveals the dynamic nature of wheat genome evolution.</title>
        <authorList>
            <person name="Ling H."/>
            <person name="Ma B."/>
            <person name="Shi X."/>
            <person name="Liu H."/>
            <person name="Dong L."/>
            <person name="Sun H."/>
            <person name="Cao Y."/>
            <person name="Gao Q."/>
            <person name="Zheng S."/>
            <person name="Li Y."/>
            <person name="Yu Y."/>
            <person name="Du H."/>
            <person name="Qi M."/>
            <person name="Li Y."/>
            <person name="Yu H."/>
            <person name="Cui Y."/>
            <person name="Wang N."/>
            <person name="Chen C."/>
            <person name="Wu H."/>
            <person name="Zhao Y."/>
            <person name="Zhang J."/>
            <person name="Li Y."/>
            <person name="Zhou W."/>
            <person name="Zhang B."/>
            <person name="Hu W."/>
            <person name="Eijk M."/>
            <person name="Tang J."/>
            <person name="Witsenboer H."/>
            <person name="Zhao S."/>
            <person name="Li Z."/>
            <person name="Zhang A."/>
            <person name="Wang D."/>
            <person name="Liang C."/>
        </authorList>
    </citation>
    <scope>NUCLEOTIDE SEQUENCE [LARGE SCALE GENOMIC DNA]</scope>
    <source>
        <strain evidence="1">cv. G1812</strain>
    </source>
</reference>
<protein>
    <submittedName>
        <fullName evidence="1">Uncharacterized protein</fullName>
    </submittedName>
</protein>
<dbReference type="AlphaFoldDB" id="A0A8R7PEK5"/>
<accession>A0A8R7PEK5</accession>
<name>A0A8R7PEK5_TRIUA</name>
<organism evidence="1 2">
    <name type="scientific">Triticum urartu</name>
    <name type="common">Red wild einkorn</name>
    <name type="synonym">Crithodium urartu</name>
    <dbReference type="NCBI Taxonomy" id="4572"/>
    <lineage>
        <taxon>Eukaryota</taxon>
        <taxon>Viridiplantae</taxon>
        <taxon>Streptophyta</taxon>
        <taxon>Embryophyta</taxon>
        <taxon>Tracheophyta</taxon>
        <taxon>Spermatophyta</taxon>
        <taxon>Magnoliopsida</taxon>
        <taxon>Liliopsida</taxon>
        <taxon>Poales</taxon>
        <taxon>Poaceae</taxon>
        <taxon>BOP clade</taxon>
        <taxon>Pooideae</taxon>
        <taxon>Triticodae</taxon>
        <taxon>Triticeae</taxon>
        <taxon>Triticinae</taxon>
        <taxon>Triticum</taxon>
    </lineage>
</organism>
<evidence type="ECO:0000313" key="1">
    <source>
        <dbReference type="EnsemblPlants" id="TuG1812G0200002864.01.T01"/>
    </source>
</evidence>
<evidence type="ECO:0000313" key="2">
    <source>
        <dbReference type="Proteomes" id="UP000015106"/>
    </source>
</evidence>
<dbReference type="EnsemblPlants" id="TuG1812G0200002864.01.T01">
    <property type="protein sequence ID" value="TuG1812G0200002864.01.T01"/>
    <property type="gene ID" value="TuG1812G0200002864.01"/>
</dbReference>
<reference evidence="2" key="1">
    <citation type="journal article" date="2013" name="Nature">
        <title>Draft genome of the wheat A-genome progenitor Triticum urartu.</title>
        <authorList>
            <person name="Ling H.Q."/>
            <person name="Zhao S."/>
            <person name="Liu D."/>
            <person name="Wang J."/>
            <person name="Sun H."/>
            <person name="Zhang C."/>
            <person name="Fan H."/>
            <person name="Li D."/>
            <person name="Dong L."/>
            <person name="Tao Y."/>
            <person name="Gao C."/>
            <person name="Wu H."/>
            <person name="Li Y."/>
            <person name="Cui Y."/>
            <person name="Guo X."/>
            <person name="Zheng S."/>
            <person name="Wang B."/>
            <person name="Yu K."/>
            <person name="Liang Q."/>
            <person name="Yang W."/>
            <person name="Lou X."/>
            <person name="Chen J."/>
            <person name="Feng M."/>
            <person name="Jian J."/>
            <person name="Zhang X."/>
            <person name="Luo G."/>
            <person name="Jiang Y."/>
            <person name="Liu J."/>
            <person name="Wang Z."/>
            <person name="Sha Y."/>
            <person name="Zhang B."/>
            <person name="Wu H."/>
            <person name="Tang D."/>
            <person name="Shen Q."/>
            <person name="Xue P."/>
            <person name="Zou S."/>
            <person name="Wang X."/>
            <person name="Liu X."/>
            <person name="Wang F."/>
            <person name="Yang Y."/>
            <person name="An X."/>
            <person name="Dong Z."/>
            <person name="Zhang K."/>
            <person name="Zhang X."/>
            <person name="Luo M.C."/>
            <person name="Dvorak J."/>
            <person name="Tong Y."/>
            <person name="Wang J."/>
            <person name="Yang H."/>
            <person name="Li Z."/>
            <person name="Wang D."/>
            <person name="Zhang A."/>
            <person name="Wang J."/>
        </authorList>
    </citation>
    <scope>NUCLEOTIDE SEQUENCE</scope>
    <source>
        <strain evidence="2">cv. G1812</strain>
    </source>
</reference>
<sequence>MSVMAVHWPASPVRTIPAMCPTTSSIPDHLFRAISHTYTDMPVLSSLTHGHAKAVLLRQASPSPEHSDVHDGLLPLVPSARMMSLFCET</sequence>
<dbReference type="Gramene" id="TuG1812G0200002864.01.T01">
    <property type="protein sequence ID" value="TuG1812G0200002864.01.T01"/>
    <property type="gene ID" value="TuG1812G0200002864.01"/>
</dbReference>
<dbReference type="Proteomes" id="UP000015106">
    <property type="component" value="Chromosome 2"/>
</dbReference>
<keyword evidence="2" id="KW-1185">Reference proteome</keyword>
<proteinExistence type="predicted"/>
<reference evidence="1" key="3">
    <citation type="submission" date="2022-06" db="UniProtKB">
        <authorList>
            <consortium name="EnsemblPlants"/>
        </authorList>
    </citation>
    <scope>IDENTIFICATION</scope>
</reference>